<dbReference type="eggNOG" id="arCOG05509">
    <property type="taxonomic scope" value="Archaea"/>
</dbReference>
<sequence>MNSCTYYTYIVYLIIRCPGCLSFTYVDKYQKWKLCPVCSETINPGKVQVYLDVETPSEAEIITRQLQKYLKEKRKKDLDEEEIQQIREEYAGWVRSHPPV</sequence>
<keyword evidence="3" id="KW-1185">Reference proteome</keyword>
<evidence type="ECO:0008006" key="4">
    <source>
        <dbReference type="Google" id="ProtNLM"/>
    </source>
</evidence>
<dbReference type="STRING" id="679926.Mpet_1204"/>
<dbReference type="Gene3D" id="3.90.820.10">
    <property type="entry name" value="Structural Genomics, Unknown Function 30-nov-00 1gh9 Mol_id"/>
    <property type="match status" value="1"/>
</dbReference>
<protein>
    <recommendedName>
        <fullName evidence="4">DUF1922 domain-containing protein</fullName>
    </recommendedName>
</protein>
<keyword evidence="1" id="KW-0472">Membrane</keyword>
<organism evidence="2 3">
    <name type="scientific">Methanolacinia petrolearia (strain DSM 11571 / OCM 486 / SEBR 4847)</name>
    <name type="common">Methanoplanus petrolearius</name>
    <dbReference type="NCBI Taxonomy" id="679926"/>
    <lineage>
        <taxon>Archaea</taxon>
        <taxon>Methanobacteriati</taxon>
        <taxon>Methanobacteriota</taxon>
        <taxon>Stenosarchaea group</taxon>
        <taxon>Methanomicrobia</taxon>
        <taxon>Methanomicrobiales</taxon>
        <taxon>Methanomicrobiaceae</taxon>
        <taxon>Methanolacinia</taxon>
    </lineage>
</organism>
<dbReference type="AlphaFoldDB" id="E1RDL2"/>
<evidence type="ECO:0000313" key="3">
    <source>
        <dbReference type="Proteomes" id="UP000006565"/>
    </source>
</evidence>
<name>E1RDL2_METP4</name>
<dbReference type="KEGG" id="mpi:Mpet_1204"/>
<dbReference type="Proteomes" id="UP000006565">
    <property type="component" value="Chromosome"/>
</dbReference>
<feature type="transmembrane region" description="Helical" evidence="1">
    <location>
        <begin position="6"/>
        <end position="26"/>
    </location>
</feature>
<gene>
    <name evidence="2" type="ordered locus">Mpet_1204</name>
</gene>
<reference evidence="2 3" key="1">
    <citation type="journal article" date="2010" name="Stand. Genomic Sci.">
        <title>Complete genome sequence of Methanoplanus petrolearius type strain (SEBR 4847).</title>
        <authorList>
            <person name="Brambilla E."/>
            <person name="Djao O.D."/>
            <person name="Daligault H."/>
            <person name="Lapidus A."/>
            <person name="Lucas S."/>
            <person name="Hammon N."/>
            <person name="Nolan M."/>
            <person name="Tice H."/>
            <person name="Cheng J.F."/>
            <person name="Han C."/>
            <person name="Tapia R."/>
            <person name="Goodwin L."/>
            <person name="Pitluck S."/>
            <person name="Liolios K."/>
            <person name="Ivanova N."/>
            <person name="Mavromatis K."/>
            <person name="Mikhailova N."/>
            <person name="Pati A."/>
            <person name="Chen A."/>
            <person name="Palaniappan K."/>
            <person name="Land M."/>
            <person name="Hauser L."/>
            <person name="Chang Y.J."/>
            <person name="Jeffries C.D."/>
            <person name="Rohde M."/>
            <person name="Spring S."/>
            <person name="Sikorski J."/>
            <person name="Goker M."/>
            <person name="Woyke T."/>
            <person name="Bristow J."/>
            <person name="Eisen J.A."/>
            <person name="Markowitz V."/>
            <person name="Hugenholtz P."/>
            <person name="Kyrpides N.C."/>
            <person name="Klenk H.P."/>
        </authorList>
    </citation>
    <scope>NUCLEOTIDE SEQUENCE [LARGE SCALE GENOMIC DNA]</scope>
    <source>
        <strain evidence="3">DSM 11571 / OCM 486 / SEBR 4847</strain>
    </source>
</reference>
<proteinExistence type="predicted"/>
<dbReference type="HOGENOM" id="CLU_2461806_0_0_2"/>
<keyword evidence="1" id="KW-0812">Transmembrane</keyword>
<evidence type="ECO:0000313" key="2">
    <source>
        <dbReference type="EMBL" id="ADN35965.1"/>
    </source>
</evidence>
<accession>E1RDL2</accession>
<evidence type="ECO:0000256" key="1">
    <source>
        <dbReference type="SAM" id="Phobius"/>
    </source>
</evidence>
<dbReference type="EMBL" id="CP002117">
    <property type="protein sequence ID" value="ADN35965.1"/>
    <property type="molecule type" value="Genomic_DNA"/>
</dbReference>
<keyword evidence="1" id="KW-1133">Transmembrane helix</keyword>